<accession>A0ABV3JGN4</accession>
<dbReference type="Pfam" id="PF02518">
    <property type="entry name" value="HATPase_c"/>
    <property type="match status" value="1"/>
</dbReference>
<protein>
    <recommendedName>
        <fullName evidence="2">histidine kinase</fullName>
        <ecNumber evidence="2">2.7.13.3</ecNumber>
    </recommendedName>
</protein>
<dbReference type="PANTHER" id="PTHR24421:SF10">
    <property type="entry name" value="NITRATE_NITRITE SENSOR PROTEIN NARQ"/>
    <property type="match status" value="1"/>
</dbReference>
<keyword evidence="10" id="KW-0812">Transmembrane</keyword>
<dbReference type="GO" id="GO:0016301">
    <property type="term" value="F:kinase activity"/>
    <property type="evidence" value="ECO:0007669"/>
    <property type="project" value="UniProtKB-KW"/>
</dbReference>
<evidence type="ECO:0000256" key="4">
    <source>
        <dbReference type="ARBA" id="ARBA00022679"/>
    </source>
</evidence>
<dbReference type="RefSeq" id="WP_364023222.1">
    <property type="nucleotide sequence ID" value="NZ_JBFATD010000007.1"/>
</dbReference>
<dbReference type="Pfam" id="PF23539">
    <property type="entry name" value="DUF7134"/>
    <property type="match status" value="1"/>
</dbReference>
<evidence type="ECO:0000256" key="7">
    <source>
        <dbReference type="ARBA" id="ARBA00022840"/>
    </source>
</evidence>
<dbReference type="CDD" id="cd16917">
    <property type="entry name" value="HATPase_UhpB-NarQ-NarX-like"/>
    <property type="match status" value="1"/>
</dbReference>
<dbReference type="EMBL" id="JBFATE010000007">
    <property type="protein sequence ID" value="MEV5247303.1"/>
    <property type="molecule type" value="Genomic_DNA"/>
</dbReference>
<keyword evidence="10" id="KW-1133">Transmembrane helix</keyword>
<reference evidence="14 15" key="1">
    <citation type="submission" date="2024-06" db="EMBL/GenBank/DDBJ databases">
        <title>The Natural Products Discovery Center: Release of the First 8490 Sequenced Strains for Exploring Actinobacteria Biosynthetic Diversity.</title>
        <authorList>
            <person name="Kalkreuter E."/>
            <person name="Kautsar S.A."/>
            <person name="Yang D."/>
            <person name="Bader C.D."/>
            <person name="Teijaro C.N."/>
            <person name="Fluegel L."/>
            <person name="Davis C.M."/>
            <person name="Simpson J.R."/>
            <person name="Lauterbach L."/>
            <person name="Steele A.D."/>
            <person name="Gui C."/>
            <person name="Meng S."/>
            <person name="Li G."/>
            <person name="Viehrig K."/>
            <person name="Ye F."/>
            <person name="Su P."/>
            <person name="Kiefer A.F."/>
            <person name="Nichols A."/>
            <person name="Cepeda A.J."/>
            <person name="Yan W."/>
            <person name="Fan B."/>
            <person name="Jiang Y."/>
            <person name="Adhikari A."/>
            <person name="Zheng C.-J."/>
            <person name="Schuster L."/>
            <person name="Cowan T.M."/>
            <person name="Smanski M.J."/>
            <person name="Chevrette M.G."/>
            <person name="De Carvalho L.P.S."/>
            <person name="Shen B."/>
        </authorList>
    </citation>
    <scope>NUCLEOTIDE SEQUENCE [LARGE SCALE GENOMIC DNA]</scope>
    <source>
        <strain evidence="14 15">NPDC052768</strain>
    </source>
</reference>
<evidence type="ECO:0000256" key="10">
    <source>
        <dbReference type="SAM" id="Phobius"/>
    </source>
</evidence>
<dbReference type="InterPro" id="IPR050482">
    <property type="entry name" value="Sensor_HK_TwoCompSys"/>
</dbReference>
<keyword evidence="4" id="KW-0808">Transferase</keyword>
<feature type="domain" description="Signal transduction histidine kinase subgroup 3 dimerisation and phosphoacceptor" evidence="12">
    <location>
        <begin position="194"/>
        <end position="258"/>
    </location>
</feature>
<evidence type="ECO:0000256" key="9">
    <source>
        <dbReference type="SAM" id="MobiDB-lite"/>
    </source>
</evidence>
<dbReference type="InterPro" id="IPR011712">
    <property type="entry name" value="Sig_transdc_His_kin_sub3_dim/P"/>
</dbReference>
<comment type="catalytic activity">
    <reaction evidence="1">
        <text>ATP + protein L-histidine = ADP + protein N-phospho-L-histidine.</text>
        <dbReference type="EC" id="2.7.13.3"/>
    </reaction>
</comment>
<dbReference type="InterPro" id="IPR036890">
    <property type="entry name" value="HATPase_C_sf"/>
</dbReference>
<keyword evidence="6 14" id="KW-0418">Kinase</keyword>
<dbReference type="Pfam" id="PF07730">
    <property type="entry name" value="HisKA_3"/>
    <property type="match status" value="1"/>
</dbReference>
<feature type="transmembrane region" description="Helical" evidence="10">
    <location>
        <begin position="31"/>
        <end position="52"/>
    </location>
</feature>
<evidence type="ECO:0000256" key="8">
    <source>
        <dbReference type="ARBA" id="ARBA00023012"/>
    </source>
</evidence>
<feature type="region of interest" description="Disordered" evidence="9">
    <location>
        <begin position="382"/>
        <end position="406"/>
    </location>
</feature>
<keyword evidence="8" id="KW-0902">Two-component regulatory system</keyword>
<evidence type="ECO:0000256" key="1">
    <source>
        <dbReference type="ARBA" id="ARBA00000085"/>
    </source>
</evidence>
<dbReference type="InterPro" id="IPR003594">
    <property type="entry name" value="HATPase_dom"/>
</dbReference>
<dbReference type="InterPro" id="IPR055558">
    <property type="entry name" value="DUF7134"/>
</dbReference>
<evidence type="ECO:0000313" key="15">
    <source>
        <dbReference type="Proteomes" id="UP001552527"/>
    </source>
</evidence>
<comment type="caution">
    <text evidence="14">The sequence shown here is derived from an EMBL/GenBank/DDBJ whole genome shotgun (WGS) entry which is preliminary data.</text>
</comment>
<feature type="transmembrane region" description="Helical" evidence="10">
    <location>
        <begin position="126"/>
        <end position="143"/>
    </location>
</feature>
<evidence type="ECO:0000256" key="2">
    <source>
        <dbReference type="ARBA" id="ARBA00012438"/>
    </source>
</evidence>
<keyword evidence="7" id="KW-0067">ATP-binding</keyword>
<dbReference type="EC" id="2.7.13.3" evidence="2"/>
<dbReference type="PANTHER" id="PTHR24421">
    <property type="entry name" value="NITRATE/NITRITE SENSOR PROTEIN NARX-RELATED"/>
    <property type="match status" value="1"/>
</dbReference>
<organism evidence="14 15">
    <name type="scientific">Streptomyces werraensis</name>
    <dbReference type="NCBI Taxonomy" id="68284"/>
    <lineage>
        <taxon>Bacteria</taxon>
        <taxon>Bacillati</taxon>
        <taxon>Actinomycetota</taxon>
        <taxon>Actinomycetes</taxon>
        <taxon>Kitasatosporales</taxon>
        <taxon>Streptomycetaceae</taxon>
        <taxon>Streptomyces</taxon>
    </lineage>
</organism>
<evidence type="ECO:0000313" key="14">
    <source>
        <dbReference type="EMBL" id="MEV5247303.1"/>
    </source>
</evidence>
<evidence type="ECO:0000256" key="3">
    <source>
        <dbReference type="ARBA" id="ARBA00022553"/>
    </source>
</evidence>
<keyword evidence="15" id="KW-1185">Reference proteome</keyword>
<proteinExistence type="predicted"/>
<gene>
    <name evidence="14" type="ORF">AB0K95_18850</name>
</gene>
<evidence type="ECO:0000256" key="6">
    <source>
        <dbReference type="ARBA" id="ARBA00022777"/>
    </source>
</evidence>
<feature type="transmembrane region" description="Helical" evidence="10">
    <location>
        <begin position="81"/>
        <end position="114"/>
    </location>
</feature>
<feature type="domain" description="DUF7134" evidence="13">
    <location>
        <begin position="17"/>
        <end position="176"/>
    </location>
</feature>
<feature type="domain" description="Histidine kinase/HSP90-like ATPase" evidence="11">
    <location>
        <begin position="309"/>
        <end position="402"/>
    </location>
</feature>
<dbReference type="Gene3D" id="1.20.5.1930">
    <property type="match status" value="1"/>
</dbReference>
<name>A0ABV3JGN4_9ACTN</name>
<dbReference type="Proteomes" id="UP001552527">
    <property type="component" value="Unassembled WGS sequence"/>
</dbReference>
<keyword evidence="5" id="KW-0547">Nucleotide-binding</keyword>
<evidence type="ECO:0000259" key="11">
    <source>
        <dbReference type="Pfam" id="PF02518"/>
    </source>
</evidence>
<dbReference type="SUPFAM" id="SSF55874">
    <property type="entry name" value="ATPase domain of HSP90 chaperone/DNA topoisomerase II/histidine kinase"/>
    <property type="match status" value="1"/>
</dbReference>
<keyword evidence="3" id="KW-0597">Phosphoprotein</keyword>
<evidence type="ECO:0000259" key="12">
    <source>
        <dbReference type="Pfam" id="PF07730"/>
    </source>
</evidence>
<evidence type="ECO:0000256" key="5">
    <source>
        <dbReference type="ARBA" id="ARBA00022741"/>
    </source>
</evidence>
<keyword evidence="10" id="KW-0472">Membrane</keyword>
<sequence length="406" mass="43026">MTARRDLWGAPSLRAPLDRWRERDALLKDGVLALALTLLSFVPTLSGVGAQIGDLPERPADALGVGLVLAQTLPSAFRRSSPAACLAVVAVAFAVHQALGYATTFGSVGLYLALYSAGAHQVRFRRGLAVLACAGYAVLAVVLDRLGSPQSLPDYLAFGLVLAAVRQVGSTVRARRTEEAERRRLTAEAATAAERARIARELHDVVTHHVTAMVVQSDAAQFLLTSAPDRAAGSLTAVSDTGRRALTELRYLLGVLEATGEAASADLERAERAPARGRLEDLVEQARRSGQPVEFDETGERRPGGVEVELAAYRVVQEALTNAMKYAAGQATRILLRHGDEHLGIEVTTDGPVSAPVLREPGPAGGRGLAGLRARVRMLGGELNAGPRPEGGFEVRATIPSRPVQE</sequence>
<evidence type="ECO:0000259" key="13">
    <source>
        <dbReference type="Pfam" id="PF23539"/>
    </source>
</evidence>
<dbReference type="Gene3D" id="3.30.565.10">
    <property type="entry name" value="Histidine kinase-like ATPase, C-terminal domain"/>
    <property type="match status" value="1"/>
</dbReference>